<dbReference type="GO" id="GO:0005524">
    <property type="term" value="F:ATP binding"/>
    <property type="evidence" value="ECO:0007669"/>
    <property type="project" value="UniProtKB-UniRule"/>
</dbReference>
<keyword evidence="4" id="KW-0436">Ligase</keyword>
<evidence type="ECO:0000259" key="20">
    <source>
        <dbReference type="PROSITE" id="PS50989"/>
    </source>
</evidence>
<evidence type="ECO:0000256" key="9">
    <source>
        <dbReference type="ARBA" id="ARBA00023160"/>
    </source>
</evidence>
<keyword evidence="7 14" id="KW-0067">ATP-binding</keyword>
<dbReference type="InterPro" id="IPR011762">
    <property type="entry name" value="COA_CT_N"/>
</dbReference>
<dbReference type="InterPro" id="IPR049074">
    <property type="entry name" value="ACCA_BT"/>
</dbReference>
<name>A0AAD5TRI4_9FUNG</name>
<evidence type="ECO:0000256" key="11">
    <source>
        <dbReference type="ARBA" id="ARBA00023268"/>
    </source>
</evidence>
<keyword evidence="9" id="KW-0275">Fatty acid biosynthesis</keyword>
<dbReference type="InterPro" id="IPR011761">
    <property type="entry name" value="ATP-grasp"/>
</dbReference>
<comment type="cofactor">
    <cofactor evidence="1">
        <name>biotin</name>
        <dbReference type="ChEBI" id="CHEBI:57586"/>
    </cofactor>
</comment>
<dbReference type="PROSITE" id="PS00867">
    <property type="entry name" value="CPSASE_2"/>
    <property type="match status" value="1"/>
</dbReference>
<dbReference type="CDD" id="cd06850">
    <property type="entry name" value="biotinyl_domain"/>
    <property type="match status" value="1"/>
</dbReference>
<dbReference type="Gene3D" id="3.30.470.20">
    <property type="entry name" value="ATP-grasp fold, B domain"/>
    <property type="match status" value="1"/>
</dbReference>
<dbReference type="SUPFAM" id="SSF56059">
    <property type="entry name" value="Glutathione synthetase ATP-binding domain-like"/>
    <property type="match status" value="1"/>
</dbReference>
<proteinExistence type="predicted"/>
<dbReference type="InterPro" id="IPR005479">
    <property type="entry name" value="CPAse_ATP-bd"/>
</dbReference>
<dbReference type="GO" id="GO:0005739">
    <property type="term" value="C:mitochondrion"/>
    <property type="evidence" value="ECO:0007669"/>
    <property type="project" value="TreeGrafter"/>
</dbReference>
<dbReference type="PROSITE" id="PS50968">
    <property type="entry name" value="BIOTINYL_LIPOYL"/>
    <property type="match status" value="1"/>
</dbReference>
<dbReference type="GO" id="GO:0004075">
    <property type="term" value="F:biotin carboxylase activity"/>
    <property type="evidence" value="ECO:0007669"/>
    <property type="project" value="UniProtKB-EC"/>
</dbReference>
<feature type="domain" description="Lipoyl-binding" evidence="16">
    <location>
        <begin position="684"/>
        <end position="758"/>
    </location>
</feature>
<dbReference type="Pfam" id="PF00289">
    <property type="entry name" value="Biotin_carb_N"/>
    <property type="match status" value="1"/>
</dbReference>
<evidence type="ECO:0000256" key="3">
    <source>
        <dbReference type="ARBA" id="ARBA00022516"/>
    </source>
</evidence>
<reference evidence="21" key="1">
    <citation type="submission" date="2020-05" db="EMBL/GenBank/DDBJ databases">
        <title>Phylogenomic resolution of chytrid fungi.</title>
        <authorList>
            <person name="Stajich J.E."/>
            <person name="Amses K."/>
            <person name="Simmons R."/>
            <person name="Seto K."/>
            <person name="Myers J."/>
            <person name="Bonds A."/>
            <person name="Quandt C.A."/>
            <person name="Barry K."/>
            <person name="Liu P."/>
            <person name="Grigoriev I."/>
            <person name="Longcore J.E."/>
            <person name="James T.Y."/>
        </authorList>
    </citation>
    <scope>NUCLEOTIDE SEQUENCE</scope>
    <source>
        <strain evidence="21">JEL0379</strain>
    </source>
</reference>
<dbReference type="InterPro" id="IPR000089">
    <property type="entry name" value="Biotin_lipoyl"/>
</dbReference>
<evidence type="ECO:0000256" key="12">
    <source>
        <dbReference type="ARBA" id="ARBA00048065"/>
    </source>
</evidence>
<dbReference type="Gene3D" id="3.90.226.10">
    <property type="entry name" value="2-enoyl-CoA Hydratase, Chain A, domain 1"/>
    <property type="match status" value="2"/>
</dbReference>
<evidence type="ECO:0000256" key="8">
    <source>
        <dbReference type="ARBA" id="ARBA00023098"/>
    </source>
</evidence>
<dbReference type="FunFam" id="3.40.50.20:FF:000005">
    <property type="entry name" value="acetyl-CoA carboxylase isoform X2"/>
    <property type="match status" value="1"/>
</dbReference>
<keyword evidence="5 14" id="KW-0547">Nucleotide-binding</keyword>
<dbReference type="PROSITE" id="PS50979">
    <property type="entry name" value="BC"/>
    <property type="match status" value="1"/>
</dbReference>
<evidence type="ECO:0000256" key="7">
    <source>
        <dbReference type="ARBA" id="ARBA00022840"/>
    </source>
</evidence>
<dbReference type="PROSITE" id="PS00866">
    <property type="entry name" value="CPSASE_1"/>
    <property type="match status" value="1"/>
</dbReference>
<evidence type="ECO:0000256" key="14">
    <source>
        <dbReference type="PROSITE-ProRule" id="PRU00409"/>
    </source>
</evidence>
<dbReference type="EMBL" id="JADGJQ010000002">
    <property type="protein sequence ID" value="KAJ3185079.1"/>
    <property type="molecule type" value="Genomic_DNA"/>
</dbReference>
<dbReference type="FunFam" id="2.40.460.10:FF:000001">
    <property type="entry name" value="Acetyl-CoA carboxylase 1"/>
    <property type="match status" value="1"/>
</dbReference>
<dbReference type="FunFam" id="3.30.1490.20:FF:000003">
    <property type="entry name" value="acetyl-CoA carboxylase isoform X1"/>
    <property type="match status" value="1"/>
</dbReference>
<accession>A0AAD5TRI4</accession>
<evidence type="ECO:0000259" key="18">
    <source>
        <dbReference type="PROSITE" id="PS50979"/>
    </source>
</evidence>
<keyword evidence="3" id="KW-0444">Lipid biosynthesis</keyword>
<feature type="domain" description="CoA carboxyltransferase N-terminal" evidence="19">
    <location>
        <begin position="1510"/>
        <end position="1850"/>
    </location>
</feature>
<feature type="domain" description="ATP-grasp" evidence="17">
    <location>
        <begin position="204"/>
        <end position="398"/>
    </location>
</feature>
<dbReference type="InterPro" id="IPR034733">
    <property type="entry name" value="AcCoA_carboxyl_beta"/>
</dbReference>
<evidence type="ECO:0000256" key="15">
    <source>
        <dbReference type="SAM" id="MobiDB-lite"/>
    </source>
</evidence>
<dbReference type="InterPro" id="IPR016185">
    <property type="entry name" value="PreATP-grasp_dom_sf"/>
</dbReference>
<comment type="pathway">
    <text evidence="2">Lipid metabolism; malonyl-CoA biosynthesis; malonyl-CoA from acetyl-CoA: step 1/1.</text>
</comment>
<evidence type="ECO:0000259" key="19">
    <source>
        <dbReference type="PROSITE" id="PS50980"/>
    </source>
</evidence>
<evidence type="ECO:0000256" key="1">
    <source>
        <dbReference type="ARBA" id="ARBA00001953"/>
    </source>
</evidence>
<dbReference type="Gene3D" id="3.40.50.20">
    <property type="match status" value="1"/>
</dbReference>
<dbReference type="Gene3D" id="3.30.1490.20">
    <property type="entry name" value="ATP-grasp fold, A domain"/>
    <property type="match status" value="1"/>
</dbReference>
<keyword evidence="6" id="KW-0276">Fatty acid metabolism</keyword>
<dbReference type="InterPro" id="IPR011053">
    <property type="entry name" value="Single_hybrid_motif"/>
</dbReference>
<dbReference type="FunFam" id="2.40.50.100:FF:000005">
    <property type="entry name" value="Acetyl-CoA carboxylase 1"/>
    <property type="match status" value="1"/>
</dbReference>
<dbReference type="GO" id="GO:0006633">
    <property type="term" value="P:fatty acid biosynthetic process"/>
    <property type="evidence" value="ECO:0007669"/>
    <property type="project" value="UniProtKB-KW"/>
</dbReference>
<dbReference type="InterPro" id="IPR029045">
    <property type="entry name" value="ClpP/crotonase-like_dom_sf"/>
</dbReference>
<evidence type="ECO:0000259" key="17">
    <source>
        <dbReference type="PROSITE" id="PS50975"/>
    </source>
</evidence>
<evidence type="ECO:0000256" key="5">
    <source>
        <dbReference type="ARBA" id="ARBA00022741"/>
    </source>
</evidence>
<dbReference type="Pfam" id="PF02786">
    <property type="entry name" value="CPSase_L_D2"/>
    <property type="match status" value="1"/>
</dbReference>
<dbReference type="InterPro" id="IPR011054">
    <property type="entry name" value="Rudment_hybrid_motif"/>
</dbReference>
<dbReference type="Pfam" id="PF01039">
    <property type="entry name" value="Carboxyl_trans"/>
    <property type="match status" value="1"/>
</dbReference>
<comment type="catalytic activity">
    <reaction evidence="12">
        <text>hydrogencarbonate + acetyl-CoA + ATP = malonyl-CoA + ADP + phosphate + H(+)</text>
        <dbReference type="Rhea" id="RHEA:11308"/>
        <dbReference type="ChEBI" id="CHEBI:15378"/>
        <dbReference type="ChEBI" id="CHEBI:17544"/>
        <dbReference type="ChEBI" id="CHEBI:30616"/>
        <dbReference type="ChEBI" id="CHEBI:43474"/>
        <dbReference type="ChEBI" id="CHEBI:57288"/>
        <dbReference type="ChEBI" id="CHEBI:57384"/>
        <dbReference type="ChEBI" id="CHEBI:456216"/>
        <dbReference type="EC" id="6.4.1.2"/>
    </reaction>
</comment>
<dbReference type="InterPro" id="IPR005481">
    <property type="entry name" value="BC-like_N"/>
</dbReference>
<keyword evidence="10" id="KW-0092">Biotin</keyword>
<organism evidence="21 22">
    <name type="scientific">Geranomyces variabilis</name>
    <dbReference type="NCBI Taxonomy" id="109894"/>
    <lineage>
        <taxon>Eukaryota</taxon>
        <taxon>Fungi</taxon>
        <taxon>Fungi incertae sedis</taxon>
        <taxon>Chytridiomycota</taxon>
        <taxon>Chytridiomycota incertae sedis</taxon>
        <taxon>Chytridiomycetes</taxon>
        <taxon>Spizellomycetales</taxon>
        <taxon>Powellomycetaceae</taxon>
        <taxon>Geranomyces</taxon>
    </lineage>
</organism>
<evidence type="ECO:0000256" key="6">
    <source>
        <dbReference type="ARBA" id="ARBA00022832"/>
    </source>
</evidence>
<gene>
    <name evidence="21" type="primary">ACC1</name>
    <name evidence="21" type="ORF">HDU87_002645</name>
</gene>
<dbReference type="SUPFAM" id="SSF52096">
    <property type="entry name" value="ClpP/crotonase"/>
    <property type="match status" value="2"/>
</dbReference>
<comment type="caution">
    <text evidence="21">The sequence shown here is derived from an EMBL/GenBank/DDBJ whole genome shotgun (WGS) entry which is preliminary data.</text>
</comment>
<keyword evidence="8" id="KW-0443">Lipid metabolism</keyword>
<feature type="compositionally biased region" description="Low complexity" evidence="15">
    <location>
        <begin position="13"/>
        <end position="28"/>
    </location>
</feature>
<evidence type="ECO:0000313" key="21">
    <source>
        <dbReference type="EMBL" id="KAJ3185079.1"/>
    </source>
</evidence>
<dbReference type="Gene3D" id="2.40.50.100">
    <property type="match status" value="1"/>
</dbReference>
<dbReference type="InterPro" id="IPR005482">
    <property type="entry name" value="Biotin_COase_C"/>
</dbReference>
<dbReference type="Gene3D" id="3.90.1770.10">
    <property type="entry name" value="PreATP-grasp domain"/>
    <property type="match status" value="1"/>
</dbReference>
<feature type="domain" description="CoA carboxyltransferase C-terminal" evidence="20">
    <location>
        <begin position="1854"/>
        <end position="2170"/>
    </location>
</feature>
<dbReference type="PROSITE" id="PS50975">
    <property type="entry name" value="ATP_GRASP"/>
    <property type="match status" value="1"/>
</dbReference>
<dbReference type="Pfam" id="PF00364">
    <property type="entry name" value="Biotin_lipoyl"/>
    <property type="match status" value="1"/>
</dbReference>
<dbReference type="InterPro" id="IPR049076">
    <property type="entry name" value="ACCA"/>
</dbReference>
<feature type="domain" description="Biotin carboxylation" evidence="18">
    <location>
        <begin position="49"/>
        <end position="557"/>
    </location>
</feature>
<evidence type="ECO:0000256" key="2">
    <source>
        <dbReference type="ARBA" id="ARBA00004956"/>
    </source>
</evidence>
<evidence type="ECO:0000256" key="4">
    <source>
        <dbReference type="ARBA" id="ARBA00022598"/>
    </source>
</evidence>
<comment type="catalytic activity">
    <reaction evidence="13">
        <text>N(6)-biotinyl-L-lysyl-[protein] + hydrogencarbonate + ATP = N(6)-carboxybiotinyl-L-lysyl-[protein] + ADP + phosphate + H(+)</text>
        <dbReference type="Rhea" id="RHEA:13501"/>
        <dbReference type="Rhea" id="RHEA-COMP:10505"/>
        <dbReference type="Rhea" id="RHEA-COMP:10506"/>
        <dbReference type="ChEBI" id="CHEBI:15378"/>
        <dbReference type="ChEBI" id="CHEBI:17544"/>
        <dbReference type="ChEBI" id="CHEBI:30616"/>
        <dbReference type="ChEBI" id="CHEBI:43474"/>
        <dbReference type="ChEBI" id="CHEBI:83144"/>
        <dbReference type="ChEBI" id="CHEBI:83145"/>
        <dbReference type="ChEBI" id="CHEBI:456216"/>
        <dbReference type="EC" id="6.3.4.14"/>
    </reaction>
</comment>
<dbReference type="SUPFAM" id="SSF51246">
    <property type="entry name" value="Rudiment single hybrid motif"/>
    <property type="match status" value="1"/>
</dbReference>
<sequence length="2291" mass="253673">MPHNFAEHDEGDSLPSPSTPSTPTTTHSPALAATSAIHDFVARSKGHSPISKVLIANNGMAAVKAIRSIHKWAYETFGDERAIQFTAMCTPEDLTVNAEFVRMADQYVEVPGGTANHNYANVDLIVDIAERTGVHAVWVGWGFASENPVLADKLAALSPPVIFIGPPASAMRALGDKIASTIVAQSANVPCVSWSGDGITVDAKDEHGHAYVPDDIYHEATTNDVDVGLAHAERIGYPVMIKASEGGGGKGIRLVDDPSQFAQSFVQVQREVPGSPIFIMRVVRNARHLEVQLLADSYGNAIALFGRDCSVQRRHQKILEEAPITIASPETLANMERAAVRLAQLVGYVSAGTVEYLYEPATKEYYFLELNPRLQVEHPTTEMVSGVNIPAAQLQVAMGIPLSCIRDIRILYGLTPNSVSEIDFEFSSPQSHQIQRKPSPKGHVIAARITAENPDAGFKPNSGKVLELNFRSNSNVWGYFSVNSSGGVHEYADSQFGHVFSYGETRQDCRKNLVMALKELSIRGDFRTTVEYLIKLLETDTYVDNEFTTGWLDVLISKKVDIEKPDSILTAICGAVFKAQSWFEHNVSEYHRALEKGQTPPRNLLDTSSKVEFISNNVQYKISTAVTGPETFRLTVNGSSVEVVAKKLADGSLMVLLGGQKHLVYAKEEGHVTHMELDSKGCTLEKENDPTKLRSPSPGKLVRYLVEDGSHINAGDAFAEIEVMKMYMPLLASESGLVHFSLPAGSVLQSGEVVGSLVLDDPSRVKRATQFDGEFPSFGVPRVVGEKPHQKYEQHKQQADAILDGYEFHGDQGLLVRKLTEALRDPELPLCELSQVLSSLAGRIPPKLSASMQTEIDSLRTERKPFSSAAFQEMITQTYKDLPRDDAVAFETAIVPVQQVLDRYTNGLRAHERDAIAGLFKRYIDIQTLFENKRYEDVLLQLRDQNKTSLDRVTAVARAYSKPVSRAELIMTLLDSIRDDSSDEAKAIFIPMVEAFASLQGRGTAKVSLKARELLVWYQLPSYDERYNEIFEILKAAVKKEDVPAAQRSFDHTFLSKLVTANHAILDILPRFFYHPDVGIKTAAFYTYVLHTYQAYSITTVKQHVEADSVALQWEFTLRPSAPGSGSGDFSRGRALSRDGSYTSLVAASAASMDHKTTRKGTVCAFTSVAELEDGFAKVIERFSEADGGQTGGMRNVFNVAVLNAAAGNDTSKDSAIEATFSKIIKANAALLRSRRIRRVTFMVIRETKFPHYFTYKEELDFDEDVVIRHIEPASAYQLELQRLGNYHVKPCFIDNRRIHIYHAIGKKNPADTRFFVRAIVYPGHAPFSDQIRTHEFLVSEGNRILTDIMDALEIVGAQYPNTDCNHLFVNFVPTFEIDVDAAEASLKEFVERHGQRLWKLRVAIAEVRFIIRRNGAFPALPHPSPTSHIKGFNLNNGLISPTPSSASSNAGGVNNTNSVRPIRFIISSVTGFVSKVDVYQEHRDGTGVQKLQSLSSPPGSLHQRPVGAPYPTRAAIQPKRYKAHLMGTTYIYDFPELFRRSVEKRWAAYSKETGARIPKNVINVTELVVRKDGQLIETIREPGENDCGMVAWDFEMFTPEYPEGRHIVVVANDITFNIGSFGPDEDVVFFKASEYARKLGIPRIYVSANSGARIGLADEVVNHFNVQWIDPANPGKGFDYLYLTEAEHQKLVLDNPATPSVQCEKIEDRDGQVQYKIVDVIGRKHGLGVENLQGSGMIAGETSLAYDEIFTATLVTCRSVGIGAYLVRLGQRTIQVEYTPIILTGAAALNKVLGREVYTSNLQLGGTQIMHRNGISHLVAKDDMNAVSELLNWLAYVPKHRNAPLPIMAATDSVDRDVDTQIPTGPYDPRTLLAGMTDEDGEFAHGFFDRDSFTETLAGWAKGVVVARARLGGVPVGVISVETRSTESVVPADAADEKSEEQTILEAGQVWYPNSAFKTAQAINDFNKGEQLPLFIFANWRGFSGGQSDMYKEVLKYGANIVDALRNYKQPVFVYVVGELRGGAWVVVDPTINPDMMEMYAEERSRGGVLEPQGIVEIKFRRPQMVAAMERLDEQYRTLKRALALATASNANPEKKAELQALFDARERELLPVYHQVAITFADLHDTPGRMVAKDVVRRVVPWSAARRFFYWRLLRRVTEEGVLRSILAADSTLTRADCVLLLERWFSEDVNKVRAALDDDVYDDDAARAACAADEDWQRDLETVRWLSICKAAVDERVEKLRTGARATAVKGVADVDLDAAVQGVLAALQNVDAKTRKRLMEQLASAAL</sequence>
<evidence type="ECO:0000259" key="16">
    <source>
        <dbReference type="PROSITE" id="PS50968"/>
    </source>
</evidence>
<feature type="region of interest" description="Disordered" evidence="15">
    <location>
        <begin position="1"/>
        <end position="28"/>
    </location>
</feature>
<evidence type="ECO:0000256" key="13">
    <source>
        <dbReference type="ARBA" id="ARBA00048600"/>
    </source>
</evidence>
<dbReference type="SUPFAM" id="SSF52440">
    <property type="entry name" value="PreATP-grasp domain"/>
    <property type="match status" value="1"/>
</dbReference>
<dbReference type="InterPro" id="IPR001882">
    <property type="entry name" value="Biotin_BS"/>
</dbReference>
<keyword evidence="11" id="KW-0511">Multifunctional enzyme</keyword>
<protein>
    <submittedName>
        <fullName evidence="21">Acetyl-coenzyme-A carboxylase</fullName>
    </submittedName>
</protein>
<dbReference type="Pfam" id="PF02785">
    <property type="entry name" value="Biotin_carb_C"/>
    <property type="match status" value="1"/>
</dbReference>
<dbReference type="InterPro" id="IPR011763">
    <property type="entry name" value="COA_CT_C"/>
</dbReference>
<dbReference type="InterPro" id="IPR011764">
    <property type="entry name" value="Biotin_carboxylation_dom"/>
</dbReference>
<dbReference type="GO" id="GO:0003989">
    <property type="term" value="F:acetyl-CoA carboxylase activity"/>
    <property type="evidence" value="ECO:0007669"/>
    <property type="project" value="UniProtKB-EC"/>
</dbReference>
<dbReference type="PROSITE" id="PS50989">
    <property type="entry name" value="COA_CT_CTER"/>
    <property type="match status" value="1"/>
</dbReference>
<keyword evidence="22" id="KW-1185">Reference proteome</keyword>
<dbReference type="PROSITE" id="PS00188">
    <property type="entry name" value="BIOTIN"/>
    <property type="match status" value="1"/>
</dbReference>
<dbReference type="Pfam" id="PF08326">
    <property type="entry name" value="ACC_central"/>
    <property type="match status" value="2"/>
</dbReference>
<dbReference type="Gene3D" id="2.40.460.10">
    <property type="entry name" value="Biotin dependent carboxylase carboxyltransferase"/>
    <property type="match status" value="1"/>
</dbReference>
<dbReference type="InterPro" id="IPR013815">
    <property type="entry name" value="ATP_grasp_subdomain_1"/>
</dbReference>
<dbReference type="SUPFAM" id="SSF51230">
    <property type="entry name" value="Single hybrid motif"/>
    <property type="match status" value="1"/>
</dbReference>
<evidence type="ECO:0000256" key="10">
    <source>
        <dbReference type="ARBA" id="ARBA00023267"/>
    </source>
</evidence>
<dbReference type="PROSITE" id="PS50980">
    <property type="entry name" value="COA_CT_NTER"/>
    <property type="match status" value="1"/>
</dbReference>
<dbReference type="Proteomes" id="UP001212152">
    <property type="component" value="Unassembled WGS sequence"/>
</dbReference>
<evidence type="ECO:0000313" key="22">
    <source>
        <dbReference type="Proteomes" id="UP001212152"/>
    </source>
</evidence>
<dbReference type="Pfam" id="PF21385">
    <property type="entry name" value="ACCA_BT"/>
    <property type="match status" value="1"/>
</dbReference>
<dbReference type="GO" id="GO:0046872">
    <property type="term" value="F:metal ion binding"/>
    <property type="evidence" value="ECO:0007669"/>
    <property type="project" value="InterPro"/>
</dbReference>
<dbReference type="InterPro" id="IPR013537">
    <property type="entry name" value="AcCoA_COase_cen"/>
</dbReference>
<dbReference type="FunFam" id="3.90.226.10:FF:000010">
    <property type="entry name" value="acetyl-CoA carboxylase isoform X2"/>
    <property type="match status" value="1"/>
</dbReference>
<dbReference type="SMART" id="SM00878">
    <property type="entry name" value="Biotin_carb_C"/>
    <property type="match status" value="1"/>
</dbReference>
<dbReference type="PANTHER" id="PTHR45728:SF3">
    <property type="entry name" value="ACETYL-COA CARBOXYLASE"/>
    <property type="match status" value="1"/>
</dbReference>
<dbReference type="PANTHER" id="PTHR45728">
    <property type="entry name" value="ACETYL-COA CARBOXYLASE, ISOFORM A"/>
    <property type="match status" value="1"/>
</dbReference>